<dbReference type="PROSITE" id="PS51379">
    <property type="entry name" value="4FE4S_FER_2"/>
    <property type="match status" value="1"/>
</dbReference>
<name>A0ABW7TLB1_9NOCA</name>
<evidence type="ECO:0000256" key="5">
    <source>
        <dbReference type="ARBA" id="ARBA00023004"/>
    </source>
</evidence>
<comment type="caution">
    <text evidence="11">The sequence shown here is derived from an EMBL/GenBank/DDBJ whole genome shotgun (WGS) entry which is preliminary data.</text>
</comment>
<feature type="region of interest" description="Disordered" evidence="9">
    <location>
        <begin position="1"/>
        <end position="21"/>
    </location>
</feature>
<evidence type="ECO:0000256" key="9">
    <source>
        <dbReference type="SAM" id="MobiDB-lite"/>
    </source>
</evidence>
<keyword evidence="7" id="KW-0003">3Fe-4S</keyword>
<evidence type="ECO:0000256" key="7">
    <source>
        <dbReference type="ARBA" id="ARBA00023291"/>
    </source>
</evidence>
<comment type="cofactor">
    <cofactor evidence="1">
        <name>[3Fe-4S] cluster</name>
        <dbReference type="ChEBI" id="CHEBI:21137"/>
    </cofactor>
</comment>
<gene>
    <name evidence="11" type="ORF">ACH4WX_14055</name>
</gene>
<feature type="compositionally biased region" description="Polar residues" evidence="9">
    <location>
        <begin position="1"/>
        <end position="13"/>
    </location>
</feature>
<dbReference type="InterPro" id="IPR001080">
    <property type="entry name" value="3Fe4S_ferredoxin"/>
</dbReference>
<dbReference type="InterPro" id="IPR051269">
    <property type="entry name" value="Fe-S_cluster_ET"/>
</dbReference>
<evidence type="ECO:0000256" key="2">
    <source>
        <dbReference type="ARBA" id="ARBA00022448"/>
    </source>
</evidence>
<evidence type="ECO:0000313" key="12">
    <source>
        <dbReference type="Proteomes" id="UP001611263"/>
    </source>
</evidence>
<comment type="function">
    <text evidence="8">Ferredoxins are iron-sulfur proteins that transfer electrons in a wide variety of metabolic reactions.</text>
</comment>
<protein>
    <recommendedName>
        <fullName evidence="8">Ferredoxin</fullName>
    </recommendedName>
</protein>
<keyword evidence="4 8" id="KW-0249">Electron transport</keyword>
<dbReference type="RefSeq" id="WP_081876004.1">
    <property type="nucleotide sequence ID" value="NZ_JBIRUQ010000002.1"/>
</dbReference>
<reference evidence="11 12" key="1">
    <citation type="submission" date="2024-10" db="EMBL/GenBank/DDBJ databases">
        <title>The Natural Products Discovery Center: Release of the First 8490 Sequenced Strains for Exploring Actinobacteria Biosynthetic Diversity.</title>
        <authorList>
            <person name="Kalkreuter E."/>
            <person name="Kautsar S.A."/>
            <person name="Yang D."/>
            <person name="Bader C.D."/>
            <person name="Teijaro C.N."/>
            <person name="Fluegel L."/>
            <person name="Davis C.M."/>
            <person name="Simpson J.R."/>
            <person name="Lauterbach L."/>
            <person name="Steele A.D."/>
            <person name="Gui C."/>
            <person name="Meng S."/>
            <person name="Li G."/>
            <person name="Viehrig K."/>
            <person name="Ye F."/>
            <person name="Su P."/>
            <person name="Kiefer A.F."/>
            <person name="Nichols A."/>
            <person name="Cepeda A.J."/>
            <person name="Yan W."/>
            <person name="Fan B."/>
            <person name="Jiang Y."/>
            <person name="Adhikari A."/>
            <person name="Zheng C.-J."/>
            <person name="Schuster L."/>
            <person name="Cowan T.M."/>
            <person name="Smanski M.J."/>
            <person name="Chevrette M.G."/>
            <person name="De Carvalho L.P.S."/>
            <person name="Shen B."/>
        </authorList>
    </citation>
    <scope>NUCLEOTIDE SEQUENCE [LARGE SCALE GENOMIC DNA]</scope>
    <source>
        <strain evidence="11 12">NPDC020568</strain>
    </source>
</reference>
<keyword evidence="2 8" id="KW-0813">Transport</keyword>
<keyword evidence="3 8" id="KW-0479">Metal-binding</keyword>
<evidence type="ECO:0000313" key="11">
    <source>
        <dbReference type="EMBL" id="MFI1461835.1"/>
    </source>
</evidence>
<evidence type="ECO:0000256" key="3">
    <source>
        <dbReference type="ARBA" id="ARBA00022723"/>
    </source>
</evidence>
<sequence>MYRCDTASTSTAHTHCRSPGEGTPRKIIVDRGRCIGSGTCALTAPQLFDQDEERISVVLESEPTGHRVGDARAAERVCPAGAVRISETGRPR</sequence>
<feature type="domain" description="4Fe-4S ferredoxin-type" evidence="10">
    <location>
        <begin position="25"/>
        <end position="53"/>
    </location>
</feature>
<dbReference type="SUPFAM" id="SSF54862">
    <property type="entry name" value="4Fe-4S ferredoxins"/>
    <property type="match status" value="1"/>
</dbReference>
<dbReference type="PRINTS" id="PR00352">
    <property type="entry name" value="3FE4SFRDOXIN"/>
</dbReference>
<dbReference type="InterPro" id="IPR017896">
    <property type="entry name" value="4Fe4S_Fe-S-bd"/>
</dbReference>
<dbReference type="PANTHER" id="PTHR36923">
    <property type="entry name" value="FERREDOXIN"/>
    <property type="match status" value="1"/>
</dbReference>
<dbReference type="PANTHER" id="PTHR36923:SF3">
    <property type="entry name" value="FERREDOXIN"/>
    <property type="match status" value="1"/>
</dbReference>
<dbReference type="Proteomes" id="UP001611263">
    <property type="component" value="Unassembled WGS sequence"/>
</dbReference>
<evidence type="ECO:0000256" key="8">
    <source>
        <dbReference type="RuleBase" id="RU368020"/>
    </source>
</evidence>
<keyword evidence="12" id="KW-1185">Reference proteome</keyword>
<dbReference type="EMBL" id="JBIRUQ010000002">
    <property type="protein sequence ID" value="MFI1461835.1"/>
    <property type="molecule type" value="Genomic_DNA"/>
</dbReference>
<evidence type="ECO:0000256" key="1">
    <source>
        <dbReference type="ARBA" id="ARBA00001927"/>
    </source>
</evidence>
<organism evidence="11 12">
    <name type="scientific">Nocardia carnea</name>
    <dbReference type="NCBI Taxonomy" id="37328"/>
    <lineage>
        <taxon>Bacteria</taxon>
        <taxon>Bacillati</taxon>
        <taxon>Actinomycetota</taxon>
        <taxon>Actinomycetes</taxon>
        <taxon>Mycobacteriales</taxon>
        <taxon>Nocardiaceae</taxon>
        <taxon>Nocardia</taxon>
    </lineage>
</organism>
<dbReference type="Pfam" id="PF13370">
    <property type="entry name" value="Fer4_13"/>
    <property type="match status" value="1"/>
</dbReference>
<dbReference type="Gene3D" id="3.30.70.20">
    <property type="match status" value="1"/>
</dbReference>
<proteinExistence type="predicted"/>
<evidence type="ECO:0000259" key="10">
    <source>
        <dbReference type="PROSITE" id="PS51379"/>
    </source>
</evidence>
<evidence type="ECO:0000256" key="4">
    <source>
        <dbReference type="ARBA" id="ARBA00022982"/>
    </source>
</evidence>
<accession>A0ABW7TLB1</accession>
<keyword evidence="5 8" id="KW-0408">Iron</keyword>
<evidence type="ECO:0000256" key="6">
    <source>
        <dbReference type="ARBA" id="ARBA00023014"/>
    </source>
</evidence>
<keyword evidence="6 8" id="KW-0411">Iron-sulfur</keyword>